<dbReference type="GO" id="GO:0009086">
    <property type="term" value="P:methionine biosynthetic process"/>
    <property type="evidence" value="ECO:0007669"/>
    <property type="project" value="TreeGrafter"/>
</dbReference>
<dbReference type="OrthoDB" id="5805987at2759"/>
<proteinExistence type="inferred from homology"/>
<dbReference type="Gene3D" id="3.20.20.220">
    <property type="match status" value="1"/>
</dbReference>
<evidence type="ECO:0000313" key="10">
    <source>
        <dbReference type="Proteomes" id="UP000274756"/>
    </source>
</evidence>
<protein>
    <submittedName>
        <fullName evidence="11">Methylenetetrahydrofolate reductase [NAD(P)H]</fullName>
    </submittedName>
</protein>
<dbReference type="UniPathway" id="UPA00193"/>
<evidence type="ECO:0000313" key="11">
    <source>
        <dbReference type="WBParaSite" id="DME_0000804801-mRNA-1"/>
    </source>
</evidence>
<dbReference type="PANTHER" id="PTHR45754:SF3">
    <property type="entry name" value="METHYLENETETRAHYDROFOLATE REDUCTASE (NADPH)"/>
    <property type="match status" value="1"/>
</dbReference>
<evidence type="ECO:0000256" key="6">
    <source>
        <dbReference type="ARBA" id="ARBA00023002"/>
    </source>
</evidence>
<dbReference type="AlphaFoldDB" id="A0A0N4UK25"/>
<evidence type="ECO:0000256" key="5">
    <source>
        <dbReference type="ARBA" id="ARBA00022827"/>
    </source>
</evidence>
<dbReference type="STRING" id="318479.A0A0N4UK25"/>
<evidence type="ECO:0000313" key="8">
    <source>
        <dbReference type="EMBL" id="VDN52200.1"/>
    </source>
</evidence>
<keyword evidence="5" id="KW-0274">FAD</keyword>
<comment type="similarity">
    <text evidence="3">Belongs to the methylenetetrahydrofolate reductase family.</text>
</comment>
<reference evidence="8 10" key="2">
    <citation type="submission" date="2018-11" db="EMBL/GenBank/DDBJ databases">
        <authorList>
            <consortium name="Pathogen Informatics"/>
        </authorList>
    </citation>
    <scope>NUCLEOTIDE SEQUENCE [LARGE SCALE GENOMIC DNA]</scope>
</reference>
<dbReference type="WBParaSite" id="DME_0000804801-mRNA-1">
    <property type="protein sequence ID" value="DME_0000804801-mRNA-1"/>
    <property type="gene ID" value="DME_0000804801"/>
</dbReference>
<dbReference type="InterPro" id="IPR029041">
    <property type="entry name" value="FAD-linked_oxidoreductase-like"/>
</dbReference>
<comment type="cofactor">
    <cofactor evidence="1">
        <name>FAD</name>
        <dbReference type="ChEBI" id="CHEBI:57692"/>
    </cofactor>
</comment>
<accession>A0A0N4UK25</accession>
<dbReference type="EMBL" id="UYYG01000048">
    <property type="protein sequence ID" value="VDN52200.1"/>
    <property type="molecule type" value="Genomic_DNA"/>
</dbReference>
<keyword evidence="4" id="KW-0285">Flavoprotein</keyword>
<dbReference type="GO" id="GO:0005829">
    <property type="term" value="C:cytosol"/>
    <property type="evidence" value="ECO:0007669"/>
    <property type="project" value="TreeGrafter"/>
</dbReference>
<evidence type="ECO:0000313" key="9">
    <source>
        <dbReference type="Proteomes" id="UP000038040"/>
    </source>
</evidence>
<keyword evidence="10" id="KW-1185">Reference proteome</keyword>
<evidence type="ECO:0000256" key="7">
    <source>
        <dbReference type="RuleBase" id="RU004254"/>
    </source>
</evidence>
<keyword evidence="6" id="KW-0560">Oxidoreductase</keyword>
<evidence type="ECO:0000256" key="1">
    <source>
        <dbReference type="ARBA" id="ARBA00001974"/>
    </source>
</evidence>
<dbReference type="GO" id="GO:0071949">
    <property type="term" value="F:FAD binding"/>
    <property type="evidence" value="ECO:0007669"/>
    <property type="project" value="TreeGrafter"/>
</dbReference>
<organism evidence="9 11">
    <name type="scientific">Dracunculus medinensis</name>
    <name type="common">Guinea worm</name>
    <dbReference type="NCBI Taxonomy" id="318479"/>
    <lineage>
        <taxon>Eukaryota</taxon>
        <taxon>Metazoa</taxon>
        <taxon>Ecdysozoa</taxon>
        <taxon>Nematoda</taxon>
        <taxon>Chromadorea</taxon>
        <taxon>Rhabditida</taxon>
        <taxon>Spirurina</taxon>
        <taxon>Dracunculoidea</taxon>
        <taxon>Dracunculidae</taxon>
        <taxon>Dracunculus</taxon>
    </lineage>
</organism>
<reference evidence="11" key="1">
    <citation type="submission" date="2017-02" db="UniProtKB">
        <authorList>
            <consortium name="WormBaseParasite"/>
        </authorList>
    </citation>
    <scope>IDENTIFICATION</scope>
</reference>
<dbReference type="Proteomes" id="UP000038040">
    <property type="component" value="Unplaced"/>
</dbReference>
<dbReference type="GO" id="GO:0035999">
    <property type="term" value="P:tetrahydrofolate interconversion"/>
    <property type="evidence" value="ECO:0007669"/>
    <property type="project" value="UniProtKB-UniPathway"/>
</dbReference>
<dbReference type="PANTHER" id="PTHR45754">
    <property type="entry name" value="METHYLENETETRAHYDROFOLATE REDUCTASE"/>
    <property type="match status" value="1"/>
</dbReference>
<gene>
    <name evidence="8" type="ORF">DME_LOCUS2173</name>
</gene>
<dbReference type="GO" id="GO:0004489">
    <property type="term" value="F:methylenetetrahydrofolate reductase [NAD(P)H] activity"/>
    <property type="evidence" value="ECO:0007669"/>
    <property type="project" value="InterPro"/>
</dbReference>
<dbReference type="InterPro" id="IPR003171">
    <property type="entry name" value="Mehydrof_redctse-like"/>
</dbReference>
<dbReference type="Pfam" id="PF02219">
    <property type="entry name" value="MTHFR"/>
    <property type="match status" value="1"/>
</dbReference>
<evidence type="ECO:0000256" key="2">
    <source>
        <dbReference type="ARBA" id="ARBA00004777"/>
    </source>
</evidence>
<name>A0A0N4UK25_DRAME</name>
<evidence type="ECO:0000256" key="4">
    <source>
        <dbReference type="ARBA" id="ARBA00022630"/>
    </source>
</evidence>
<sequence length="372" mass="42464">MNGLSSSSVLDATSECTTDGLNSSNGHKKTAHAKISPLLDSELFERSLYIPLHNRINQRIQDGSPFFSLEFFPPKTVNGVSNFFSRVERMREGNPLFVDVTWHTGSDPGNLKKETSSTSIAAGCLNYCAVDTMLHMSCINYSKKQTLRHLEQSKIAGLRNILALRGDLQKQIGIRVRCASGESLLRFAEQYELFVTNTYLRYQSMWNCADNQHSNKIDYILISRHWKRCILDTRSYRDANNFHGSDVMVRHKIRIKLIICKFNHDALSVVPNITDSPVEPYVRNCGPPTQEEEMISVIHKLKTYKTRRRWSLGRILQILPGLGCSCDDQISILKKIHIETSLQVSACHRQYCQLFYRLLPSIQLAGQFFEAQ</sequence>
<evidence type="ECO:0000256" key="3">
    <source>
        <dbReference type="ARBA" id="ARBA00006743"/>
    </source>
</evidence>
<dbReference type="Proteomes" id="UP000274756">
    <property type="component" value="Unassembled WGS sequence"/>
</dbReference>
<dbReference type="SUPFAM" id="SSF51730">
    <property type="entry name" value="FAD-linked oxidoreductase"/>
    <property type="match status" value="1"/>
</dbReference>
<comment type="pathway">
    <text evidence="2 7">One-carbon metabolism; tetrahydrofolate interconversion.</text>
</comment>